<dbReference type="SUPFAM" id="SSF52058">
    <property type="entry name" value="L domain-like"/>
    <property type="match status" value="3"/>
</dbReference>
<keyword evidence="5" id="KW-0472">Membrane</keyword>
<evidence type="ECO:0000313" key="7">
    <source>
        <dbReference type="EMBL" id="CAL1270616.1"/>
    </source>
</evidence>
<feature type="transmembrane region" description="Helical" evidence="5">
    <location>
        <begin position="795"/>
        <end position="815"/>
    </location>
</feature>
<dbReference type="InterPro" id="IPR032675">
    <property type="entry name" value="LRR_dom_sf"/>
</dbReference>
<keyword evidence="1" id="KW-0433">Leucine-rich repeat</keyword>
<proteinExistence type="predicted"/>
<dbReference type="PANTHER" id="PTHR24366:SF161">
    <property type="entry name" value="TIR DOMAIN-CONTAINING PROTEIN"/>
    <property type="match status" value="1"/>
</dbReference>
<gene>
    <name evidence="7" type="ORF">LARSCL_LOCUS5398</name>
</gene>
<evidence type="ECO:0000259" key="6">
    <source>
        <dbReference type="SMART" id="SM00082"/>
    </source>
</evidence>
<dbReference type="PROSITE" id="PS51450">
    <property type="entry name" value="LRR"/>
    <property type="match status" value="2"/>
</dbReference>
<organism evidence="7 8">
    <name type="scientific">Larinioides sclopetarius</name>
    <dbReference type="NCBI Taxonomy" id="280406"/>
    <lineage>
        <taxon>Eukaryota</taxon>
        <taxon>Metazoa</taxon>
        <taxon>Ecdysozoa</taxon>
        <taxon>Arthropoda</taxon>
        <taxon>Chelicerata</taxon>
        <taxon>Arachnida</taxon>
        <taxon>Araneae</taxon>
        <taxon>Araneomorphae</taxon>
        <taxon>Entelegynae</taxon>
        <taxon>Araneoidea</taxon>
        <taxon>Araneidae</taxon>
        <taxon>Larinioides</taxon>
    </lineage>
</organism>
<evidence type="ECO:0000313" key="8">
    <source>
        <dbReference type="Proteomes" id="UP001497382"/>
    </source>
</evidence>
<dbReference type="InterPro" id="IPR000483">
    <property type="entry name" value="Cys-rich_flank_reg_C"/>
</dbReference>
<dbReference type="PANTHER" id="PTHR24366">
    <property type="entry name" value="IG(IMMUNOGLOBULIN) AND LRR(LEUCINE RICH REPEAT) DOMAINS"/>
    <property type="match status" value="1"/>
</dbReference>
<name>A0AAV1ZFU5_9ARAC</name>
<keyword evidence="5" id="KW-1133">Transmembrane helix</keyword>
<feature type="region of interest" description="Disordered" evidence="4">
    <location>
        <begin position="869"/>
        <end position="918"/>
    </location>
</feature>
<dbReference type="InterPro" id="IPR003591">
    <property type="entry name" value="Leu-rich_rpt_typical-subtyp"/>
</dbReference>
<evidence type="ECO:0000256" key="5">
    <source>
        <dbReference type="SAM" id="Phobius"/>
    </source>
</evidence>
<dbReference type="SMART" id="SM00365">
    <property type="entry name" value="LRR_SD22"/>
    <property type="match status" value="5"/>
</dbReference>
<keyword evidence="2" id="KW-0732">Signal</keyword>
<accession>A0AAV1ZFU5</accession>
<dbReference type="Proteomes" id="UP001497382">
    <property type="component" value="Unassembled WGS sequence"/>
</dbReference>
<dbReference type="Gene3D" id="3.80.10.10">
    <property type="entry name" value="Ribonuclease Inhibitor"/>
    <property type="match status" value="5"/>
</dbReference>
<evidence type="ECO:0000256" key="1">
    <source>
        <dbReference type="ARBA" id="ARBA00022614"/>
    </source>
</evidence>
<dbReference type="InterPro" id="IPR001611">
    <property type="entry name" value="Leu-rich_rpt"/>
</dbReference>
<evidence type="ECO:0000256" key="4">
    <source>
        <dbReference type="SAM" id="MobiDB-lite"/>
    </source>
</evidence>
<keyword evidence="8" id="KW-1185">Reference proteome</keyword>
<evidence type="ECO:0000256" key="3">
    <source>
        <dbReference type="ARBA" id="ARBA00022737"/>
    </source>
</evidence>
<feature type="domain" description="LRRCT" evidence="6">
    <location>
        <begin position="734"/>
        <end position="786"/>
    </location>
</feature>
<keyword evidence="5" id="KW-0812">Transmembrane</keyword>
<keyword evidence="3" id="KW-0677">Repeat</keyword>
<dbReference type="EMBL" id="CAXIEN010000050">
    <property type="protein sequence ID" value="CAL1270616.1"/>
    <property type="molecule type" value="Genomic_DNA"/>
</dbReference>
<dbReference type="SMART" id="SM00369">
    <property type="entry name" value="LRR_TYP"/>
    <property type="match status" value="9"/>
</dbReference>
<protein>
    <recommendedName>
        <fullName evidence="6">LRRCT domain-containing protein</fullName>
    </recommendedName>
</protein>
<feature type="domain" description="LRRCT" evidence="6">
    <location>
        <begin position="569"/>
        <end position="611"/>
    </location>
</feature>
<sequence length="918" mass="104335">MENTKHKNLPNPIKADRKNISVFRMKNRPHFSSGTGSYPSQYLLSCVLLFFGCFHIFICVCASEEEFPKEKCEAALPECDCEEGYMDVVGLNCSNLSDFANFSKTLSDGSVFKVNTTYDIILTGVRALPRGFLNGLIVERLYIDDIQTEVVEDGSFDGMLKLKKFQVHLSSIKEIPDFRSVRATLRNLNLDNSRLTSISGDRLKNLTNLQTVSFVNNSIQSVASDAFEGTENIMIFDLSYNQLSALPQNLFNSWKKLSKVSLTSNQLLHVDQLFAVARPQLIFLDHNNLTDLDSIFHPNMYEVHTLLLSYNPFSKITENSFNGKVKNVSFLYMDHCLIPEFNASHFKDLSLLSTLDLSYNRIENVTNQTIRFGSGHGLELIFVGNKIKEFNVDLSYKVRRLNLNKNLLPSVSRSLQYSQILDVNMAENRIETLGPEDFHGVQGIQSIDLQNNLISKVDNFTFRSIRRDLVYLDLSRNRIRSLQGCVRNLYLLTSLNLTGNMIESFEEDEFQGLDELLQLFLDGNPITSLGNEMQRLTQLQYLSIINNKIFTLKPEQFPKTLKFLYFEGNPFKCDCQLLPFLQYLNSSSVETDGPLCTPSNQTYIMPPAKCPDRCNCFCTHNKDKHFMSVDCSYAELTELPRLFNIEYSSTAKENCSWMAIHLPRDTKFSQSGPFAIEDEIKGVNFSHNKLQSLEEAHLPGGMRHFILDNNHLQKPPLSLLYSLENLSNVTLSGNPWSCDCDLLSFKEWILYKSEFVTDANETRCGSEFPELNGRVIWSLTDMDFCPVNTGSSKSLAIGLLSFFLVVAVAALVLIVHWTKVKMWLFAHGITCFHEYGIIQNKEAENLLQMNGLENQQRGRGEDSMANFPLPNDDLFRQEHPGEGTESYRDGNSSLQEPPMDRLSTDRCVSLTAQSKLPV</sequence>
<reference evidence="7 8" key="1">
    <citation type="submission" date="2024-04" db="EMBL/GenBank/DDBJ databases">
        <authorList>
            <person name="Rising A."/>
            <person name="Reimegard J."/>
            <person name="Sonavane S."/>
            <person name="Akerstrom W."/>
            <person name="Nylinder S."/>
            <person name="Hedman E."/>
            <person name="Kallberg Y."/>
        </authorList>
    </citation>
    <scope>NUCLEOTIDE SEQUENCE [LARGE SCALE GENOMIC DNA]</scope>
</reference>
<dbReference type="Pfam" id="PF13855">
    <property type="entry name" value="LRR_8"/>
    <property type="match status" value="2"/>
</dbReference>
<evidence type="ECO:0000256" key="2">
    <source>
        <dbReference type="ARBA" id="ARBA00022729"/>
    </source>
</evidence>
<dbReference type="SMART" id="SM00082">
    <property type="entry name" value="LRRCT"/>
    <property type="match status" value="2"/>
</dbReference>
<dbReference type="AlphaFoldDB" id="A0AAV1ZFU5"/>
<comment type="caution">
    <text evidence="7">The sequence shown here is derived from an EMBL/GenBank/DDBJ whole genome shotgun (WGS) entry which is preliminary data.</text>
</comment>
<feature type="compositionally biased region" description="Basic and acidic residues" evidence="4">
    <location>
        <begin position="873"/>
        <end position="888"/>
    </location>
</feature>